<dbReference type="SUPFAM" id="SSF50630">
    <property type="entry name" value="Acid proteases"/>
    <property type="match status" value="1"/>
</dbReference>
<evidence type="ECO:0000256" key="2">
    <source>
        <dbReference type="ARBA" id="ARBA00022670"/>
    </source>
</evidence>
<keyword evidence="3 4" id="KW-0064">Aspartyl protease</keyword>
<evidence type="ECO:0000256" key="1">
    <source>
        <dbReference type="ARBA" id="ARBA00007447"/>
    </source>
</evidence>
<dbReference type="InterPro" id="IPR001969">
    <property type="entry name" value="Aspartic_peptidase_AS"/>
</dbReference>
<evidence type="ECO:0000256" key="4">
    <source>
        <dbReference type="RuleBase" id="RU000454"/>
    </source>
</evidence>
<dbReference type="PROSITE" id="PS51767">
    <property type="entry name" value="PEPTIDASE_A1"/>
    <property type="match status" value="1"/>
</dbReference>
<keyword evidence="2 4" id="KW-0645">Protease</keyword>
<dbReference type="InterPro" id="IPR001461">
    <property type="entry name" value="Aspartic_peptidase_A1"/>
</dbReference>
<dbReference type="PROSITE" id="PS00141">
    <property type="entry name" value="ASP_PROTEASE"/>
    <property type="match status" value="2"/>
</dbReference>
<dbReference type="PANTHER" id="PTHR47966:SF51">
    <property type="entry name" value="BETA-SITE APP-CLEAVING ENZYME, ISOFORM A-RELATED"/>
    <property type="match status" value="1"/>
</dbReference>
<dbReference type="InterPro" id="IPR021109">
    <property type="entry name" value="Peptidase_aspartic_dom_sf"/>
</dbReference>
<keyword evidence="7" id="KW-1185">Reference proteome</keyword>
<feature type="domain" description="Peptidase A1" evidence="5">
    <location>
        <begin position="2"/>
        <end position="310"/>
    </location>
</feature>
<sequence>MWTGEITLGTPSQAFDVDFDTGSSALWVPSSSCTDPACLVSKSSYDPDASSTSTSLGTPFEIEYGDGEKVSGLEYNDVFSIGDHLSTTTDLTAVNEVAKLQSCASESGILGMAPTADAPFENLFPSLTFAMFSFYLASESLSELVIGGVDREYYEGCLSWHDLGQFTVDGSTFEGFWDVAISSIAFDNDAETDLKSKPVAIVDSGTSFLVGPTSDVGKIAAGYDAVCYDSNNAIQDCTSSTPFSVAVIPCNPPSSSPSVIFTIDTTPLPITLSDLSVTTVSPDTGEHICILSLQASDDFGFWILGDTWMR</sequence>
<name>A0ABQ6MFS2_9STRA</name>
<accession>A0ABQ6MFS2</accession>
<evidence type="ECO:0000259" key="5">
    <source>
        <dbReference type="PROSITE" id="PS51767"/>
    </source>
</evidence>
<proteinExistence type="inferred from homology"/>
<feature type="non-terminal residue" evidence="6">
    <location>
        <position position="310"/>
    </location>
</feature>
<dbReference type="CDD" id="cd05471">
    <property type="entry name" value="pepsin_like"/>
    <property type="match status" value="1"/>
</dbReference>
<dbReference type="Gene3D" id="2.40.70.10">
    <property type="entry name" value="Acid Proteases"/>
    <property type="match status" value="2"/>
</dbReference>
<gene>
    <name evidence="6" type="ORF">TeGR_g3875</name>
</gene>
<organism evidence="6 7">
    <name type="scientific">Tetraparma gracilis</name>
    <dbReference type="NCBI Taxonomy" id="2962635"/>
    <lineage>
        <taxon>Eukaryota</taxon>
        <taxon>Sar</taxon>
        <taxon>Stramenopiles</taxon>
        <taxon>Ochrophyta</taxon>
        <taxon>Bolidophyceae</taxon>
        <taxon>Parmales</taxon>
        <taxon>Triparmaceae</taxon>
        <taxon>Tetraparma</taxon>
    </lineage>
</organism>
<keyword evidence="4" id="KW-0378">Hydrolase</keyword>
<dbReference type="PANTHER" id="PTHR47966">
    <property type="entry name" value="BETA-SITE APP-CLEAVING ENZYME, ISOFORM A-RELATED"/>
    <property type="match status" value="1"/>
</dbReference>
<dbReference type="Proteomes" id="UP001165060">
    <property type="component" value="Unassembled WGS sequence"/>
</dbReference>
<comment type="caution">
    <text evidence="6">The sequence shown here is derived from an EMBL/GenBank/DDBJ whole genome shotgun (WGS) entry which is preliminary data.</text>
</comment>
<dbReference type="InterPro" id="IPR034164">
    <property type="entry name" value="Pepsin-like_dom"/>
</dbReference>
<evidence type="ECO:0000256" key="3">
    <source>
        <dbReference type="ARBA" id="ARBA00022750"/>
    </source>
</evidence>
<dbReference type="InterPro" id="IPR033121">
    <property type="entry name" value="PEPTIDASE_A1"/>
</dbReference>
<evidence type="ECO:0000313" key="6">
    <source>
        <dbReference type="EMBL" id="GMI25543.1"/>
    </source>
</evidence>
<evidence type="ECO:0000313" key="7">
    <source>
        <dbReference type="Proteomes" id="UP001165060"/>
    </source>
</evidence>
<comment type="similarity">
    <text evidence="1 4">Belongs to the peptidase A1 family.</text>
</comment>
<protein>
    <recommendedName>
        <fullName evidence="5">Peptidase A1 domain-containing protein</fullName>
    </recommendedName>
</protein>
<dbReference type="EMBL" id="BRYB01004094">
    <property type="protein sequence ID" value="GMI25543.1"/>
    <property type="molecule type" value="Genomic_DNA"/>
</dbReference>
<reference evidence="6 7" key="1">
    <citation type="journal article" date="2023" name="Commun. Biol.">
        <title>Genome analysis of Parmales, the sister group of diatoms, reveals the evolutionary specialization of diatoms from phago-mixotrophs to photoautotrophs.</title>
        <authorList>
            <person name="Ban H."/>
            <person name="Sato S."/>
            <person name="Yoshikawa S."/>
            <person name="Yamada K."/>
            <person name="Nakamura Y."/>
            <person name="Ichinomiya M."/>
            <person name="Sato N."/>
            <person name="Blanc-Mathieu R."/>
            <person name="Endo H."/>
            <person name="Kuwata A."/>
            <person name="Ogata H."/>
        </authorList>
    </citation>
    <scope>NUCLEOTIDE SEQUENCE [LARGE SCALE GENOMIC DNA]</scope>
</reference>
<dbReference type="PRINTS" id="PR00792">
    <property type="entry name" value="PEPSIN"/>
</dbReference>
<dbReference type="Pfam" id="PF00026">
    <property type="entry name" value="Asp"/>
    <property type="match status" value="1"/>
</dbReference>